<dbReference type="SUPFAM" id="SSF110296">
    <property type="entry name" value="Oligoxyloglucan reducing end-specific cellobiohydrolase"/>
    <property type="match status" value="1"/>
</dbReference>
<reference evidence="7" key="3">
    <citation type="journal article" date="2020" name="Curr. Biol.">
        <title>Chromatin organization in early land plants reveals an ancestral association between H3K27me3, transposons, and constitutive heterochromatin.</title>
        <authorList>
            <person name="Montgomery S.A."/>
            <person name="Tanizawa Y."/>
            <person name="Galik B."/>
            <person name="Wang N."/>
            <person name="Ito T."/>
            <person name="Mochizuki T."/>
            <person name="Akimcheva S."/>
            <person name="Bowman J.L."/>
            <person name="Cognat V."/>
            <person name="Marechal-Drouard L."/>
            <person name="Ekker H."/>
            <person name="Hong S.F."/>
            <person name="Kohchi T."/>
            <person name="Lin S.S."/>
            <person name="Liu L.D."/>
            <person name="Nakamura Y."/>
            <person name="Valeeva L.R."/>
            <person name="Shakirov E.V."/>
            <person name="Shippen D.E."/>
            <person name="Wei W.L."/>
            <person name="Yagura M."/>
            <person name="Yamaoka S."/>
            <person name="Yamato K.T."/>
            <person name="Liu C."/>
            <person name="Berger F."/>
        </authorList>
    </citation>
    <scope>NUCLEOTIDE SEQUENCE [LARGE SCALE GENOMIC DNA]</scope>
    <source>
        <strain evidence="7">Tak-1</strain>
    </source>
</reference>
<reference evidence="4" key="2">
    <citation type="journal article" date="2019" name="Curr. Biol.">
        <title>Chromatin organization in early land plants reveals an ancestral association between H3K27me3, transposons, and constitutive heterochromatin.</title>
        <authorList>
            <person name="Montgomery S.A."/>
            <person name="Tanizawa Y."/>
            <person name="Galik B."/>
            <person name="Wang N."/>
            <person name="Ito T."/>
            <person name="Mochizuki T."/>
            <person name="Akimcheva S."/>
            <person name="Bowman J."/>
            <person name="Cognat V."/>
            <person name="Drouard L."/>
            <person name="Ekker H."/>
            <person name="Houng S."/>
            <person name="Kohchi T."/>
            <person name="Lin S."/>
            <person name="Liu L.D."/>
            <person name="Nakamura Y."/>
            <person name="Valeeva L.R."/>
            <person name="Shakirov E.V."/>
            <person name="Shippen D.E."/>
            <person name="Wei W."/>
            <person name="Yagura M."/>
            <person name="Yamaoka S."/>
            <person name="Yamato K.T."/>
            <person name="Liu C."/>
            <person name="Berger F."/>
        </authorList>
    </citation>
    <scope>NUCLEOTIDE SEQUENCE [LARGE SCALE GENOMIC DNA]</scope>
    <source>
        <strain evidence="4">Tak-1</strain>
    </source>
</reference>
<dbReference type="PANTHER" id="PTHR47199:SF2">
    <property type="entry name" value="PHOTOSYSTEM II STABILITY_ASSEMBLY FACTOR HCF136, CHLOROPLASTIC"/>
    <property type="match status" value="1"/>
</dbReference>
<dbReference type="GO" id="GO:0015979">
    <property type="term" value="P:photosynthesis"/>
    <property type="evidence" value="ECO:0007669"/>
    <property type="project" value="UniProtKB-KW"/>
</dbReference>
<sequence length="436" mass="46002">MASAGLMLLPSSTAVVNSAPASATLGQKSAPSSVGASLSSFNGFRGASDFCSCARSKAPAAVGVSTGSQTVRASSEEKGSGLGRREFFSAATGLSLGAFVGGSLVTGEAKAEAELADWERIPLPVDRGVVLLDLAFVPDEPDHGFLLGTRQTLLETKDGGKTWLPRSIPTGPDEEFNYRLNSISFLGKEGWISGKPAILLHTTNSGESWERVPLSPRLPGNPVIVKATGEDSAEMVTDEGAIYVSSNGGKNWRAAIEETLSATLNRGSSSQISGASYYTGTLGSINRSSDGTYVGVSSRGNFYVTWEPGQRNWQPHNRTSARRIQNMGWRADGGLWLVVRGGGLYFSKGSGATEDFEEAKITSRGFGILDVGYRTKDEAWATGGSGTLLRSLDGGKSWVRDKAADSIGANLYSVKFVDEKKGFVIGNDGVLLRYLG</sequence>
<feature type="domain" description="Photosynthesis system II assembly factor Ycf48/Hcf136-like" evidence="3">
    <location>
        <begin position="113"/>
        <end position="434"/>
    </location>
</feature>
<dbReference type="InterPro" id="IPR028203">
    <property type="entry name" value="PSII_CF48-like_dom"/>
</dbReference>
<organism evidence="5 6">
    <name type="scientific">Marchantia polymorpha subsp. ruderalis</name>
    <dbReference type="NCBI Taxonomy" id="1480154"/>
    <lineage>
        <taxon>Eukaryota</taxon>
        <taxon>Viridiplantae</taxon>
        <taxon>Streptophyta</taxon>
        <taxon>Embryophyta</taxon>
        <taxon>Marchantiophyta</taxon>
        <taxon>Marchantiopsida</taxon>
        <taxon>Marchantiidae</taxon>
        <taxon>Marchantiales</taxon>
        <taxon>Marchantiaceae</taxon>
        <taxon>Marchantia</taxon>
    </lineage>
</organism>
<proteinExistence type="predicted"/>
<accession>A0A176WI58</accession>
<evidence type="ECO:0000259" key="3">
    <source>
        <dbReference type="Pfam" id="PF14870"/>
    </source>
</evidence>
<dbReference type="PANTHER" id="PTHR47199">
    <property type="entry name" value="PHOTOSYSTEM II STABILITY/ASSEMBLY FACTOR HCF136, CHLOROPLASTIC"/>
    <property type="match status" value="1"/>
</dbReference>
<evidence type="ECO:0000256" key="1">
    <source>
        <dbReference type="ARBA" id="ARBA00022531"/>
    </source>
</evidence>
<dbReference type="InterPro" id="IPR015943">
    <property type="entry name" value="WD40/YVTN_repeat-like_dom_sf"/>
</dbReference>
<gene>
    <name evidence="5" type="ORF">AXG93_2278s1110</name>
    <name evidence="4" type="ORF">Mp_4g23900</name>
</gene>
<reference evidence="5 6" key="1">
    <citation type="submission" date="2016-03" db="EMBL/GenBank/DDBJ databases">
        <title>Mechanisms controlling the formation of the plant cell surface in tip-growing cells are functionally conserved among land plants.</title>
        <authorList>
            <person name="Honkanen S."/>
            <person name="Jones V.A."/>
            <person name="Morieri G."/>
            <person name="Champion C."/>
            <person name="Hetherington A.J."/>
            <person name="Kelly S."/>
            <person name="Saint-Marcoux D."/>
            <person name="Proust H."/>
            <person name="Prescott H."/>
            <person name="Dolan L."/>
        </authorList>
    </citation>
    <scope>NUCLEOTIDE SEQUENCE [LARGE SCALE GENOMIC DNA]</scope>
    <source>
        <strain evidence="6">cv. Tak-1 and cv. Tak-2</strain>
        <tissue evidence="5">Whole gametophyte</tissue>
    </source>
</reference>
<dbReference type="EMBL" id="LVLJ01000898">
    <property type="protein sequence ID" value="OAE32032.1"/>
    <property type="molecule type" value="Genomic_DNA"/>
</dbReference>
<dbReference type="GO" id="GO:0009523">
    <property type="term" value="C:photosystem II"/>
    <property type="evidence" value="ECO:0007669"/>
    <property type="project" value="UniProtKB-KW"/>
</dbReference>
<evidence type="ECO:0000313" key="6">
    <source>
        <dbReference type="Proteomes" id="UP000077202"/>
    </source>
</evidence>
<name>A0A176WI58_MARPO</name>
<dbReference type="EMBL" id="AP019869">
    <property type="protein sequence ID" value="BBN09942.1"/>
    <property type="molecule type" value="Genomic_DNA"/>
</dbReference>
<keyword evidence="2" id="KW-0604">Photosystem II</keyword>
<protein>
    <recommendedName>
        <fullName evidence="3">Photosynthesis system II assembly factor Ycf48/Hcf136-like domain-containing protein</fullName>
    </recommendedName>
</protein>
<evidence type="ECO:0000313" key="7">
    <source>
        <dbReference type="Proteomes" id="UP001162541"/>
    </source>
</evidence>
<evidence type="ECO:0000256" key="2">
    <source>
        <dbReference type="ARBA" id="ARBA00023276"/>
    </source>
</evidence>
<dbReference type="Gene3D" id="2.130.10.10">
    <property type="entry name" value="YVTN repeat-like/Quinoprotein amine dehydrogenase"/>
    <property type="match status" value="1"/>
</dbReference>
<evidence type="ECO:0000313" key="4">
    <source>
        <dbReference type="EMBL" id="BBN09942.1"/>
    </source>
</evidence>
<dbReference type="Proteomes" id="UP001162541">
    <property type="component" value="Chromosome 4"/>
</dbReference>
<keyword evidence="1" id="KW-0602">Photosynthesis</keyword>
<dbReference type="AlphaFoldDB" id="A0A176WI58"/>
<keyword evidence="6" id="KW-1185">Reference proteome</keyword>
<dbReference type="Proteomes" id="UP000077202">
    <property type="component" value="Unassembled WGS sequence"/>
</dbReference>
<dbReference type="NCBIfam" id="NF010237">
    <property type="entry name" value="PRK13684.1"/>
    <property type="match status" value="1"/>
</dbReference>
<evidence type="ECO:0000313" key="5">
    <source>
        <dbReference type="EMBL" id="OAE32032.1"/>
    </source>
</evidence>
<dbReference type="Pfam" id="PF14870">
    <property type="entry name" value="PSII_BNR"/>
    <property type="match status" value="1"/>
</dbReference>